<gene>
    <name evidence="11" type="ORF">O0S08_50475</name>
</gene>
<feature type="chain" id="PRO_5045701234" description="Dolichyl-phosphate-mannose-protein mannosyltransferase" evidence="10">
    <location>
        <begin position="32"/>
        <end position="960"/>
    </location>
</feature>
<evidence type="ECO:0000256" key="7">
    <source>
        <dbReference type="ARBA" id="ARBA00023136"/>
    </source>
</evidence>
<reference evidence="11" key="1">
    <citation type="submission" date="2022-11" db="EMBL/GenBank/DDBJ databases">
        <title>Minimal conservation of predation-associated metabolite biosynthetic gene clusters underscores biosynthetic potential of Myxococcota including descriptions for ten novel species: Archangium lansinium sp. nov., Myxococcus landrumus sp. nov., Nannocystis bai.</title>
        <authorList>
            <person name="Ahearne A."/>
            <person name="Stevens C."/>
            <person name="Dowd S."/>
        </authorList>
    </citation>
    <scope>NUCLEOTIDE SEQUENCE</scope>
    <source>
        <strain evidence="11">Fl3</strain>
    </source>
</reference>
<sequence length="960" mass="102255">MAPGPAFRPPTWALFALAALAVVALSAWSLAACGPWDPWETHYGEVARQILLRNDPLDLWWKPGVGPDGNAENTFWSKPALPFWLMALSMKLLGVGLGAAPDEMVRAPWPELAIRLPSMLTGLACAVFLGWACARLLAAARPVDAGQPVRAGFYTALALVTMPQWAIVSRQALTDMFFVAPVTLAMAAWALAWLRPDRPLRRRALVTLLPRRLRARFVNLGDAPNGHVFSDMSDETGSIDARHHLSASTGAGTAGAPASDRADASGRTILSRETAASPTRADTDLSAPTAAPADATDLSRQGEVSDLPRAPAASASAARAADLSLAPATDPAAPTHLSLPPASGAAPAADLSLAPATDPVAATHLSLPPASGAAPAADLSLAPATDPTTANHLSLPPASGAAPAVDLSLSPAHRSPSPAAAASASAPRAADLSLSPARRAPTGWRARLAAVARWELPWDRAYLGFLVLFLLAVVAPIVALDLHVSSDHTVARVSRFVKKPGVPNFATLVKIHLVMLGYAAVALLVLLRTLRWRTRAQAWMGVLYLAAGVSLVGKGMIGPGLVGLLVLLHLLVSGRLTVANLWRCGPLTGVLLFALASLPWHHAMWIYRGDPWLNELIIVNNLARFGSGEQDQAVGGFAYYLRTLGVAALPWSAALPAALWAAARRLRADDTSGHAPSDMAQPTGPQSHVLPASRLSGEPPAPASSELWRFALLWFCATLALLTTSVTKYYHYLLPALPPLALLLGLWLSEPAPAARDRKLAWAAAGLGTVLLALVLRDAIVEPAWITHLTTYLYDHMWRNGAPETTGLVACALPFALGLALWAARRQRAALVAMLLAGFITLHYTLNSYLPAVSEHWSQRSAIRHYYDHRGPDDPLASWWFYYRGETFFTKGAVWVQKEADRETLAELVDANRGHGRNVWIITTGGHGARAKSSLPPDLRAGSQVAYENAHYTLIKVPVP</sequence>
<feature type="transmembrane region" description="Helical" evidence="9">
    <location>
        <begin position="81"/>
        <end position="100"/>
    </location>
</feature>
<dbReference type="EMBL" id="CP114040">
    <property type="protein sequence ID" value="WAS94410.1"/>
    <property type="molecule type" value="Genomic_DNA"/>
</dbReference>
<evidence type="ECO:0008006" key="13">
    <source>
        <dbReference type="Google" id="ProtNLM"/>
    </source>
</evidence>
<keyword evidence="5 9" id="KW-0812">Transmembrane</keyword>
<keyword evidence="6 9" id="KW-1133">Transmembrane helix</keyword>
<feature type="compositionally biased region" description="Low complexity" evidence="8">
    <location>
        <begin position="284"/>
        <end position="328"/>
    </location>
</feature>
<feature type="compositionally biased region" description="Low complexity" evidence="8">
    <location>
        <begin position="393"/>
        <end position="424"/>
    </location>
</feature>
<dbReference type="RefSeq" id="WP_269036746.1">
    <property type="nucleotide sequence ID" value="NZ_CP114040.1"/>
</dbReference>
<feature type="transmembrane region" description="Helical" evidence="9">
    <location>
        <begin position="831"/>
        <end position="850"/>
    </location>
</feature>
<evidence type="ECO:0000256" key="3">
    <source>
        <dbReference type="ARBA" id="ARBA00022676"/>
    </source>
</evidence>
<feature type="signal peptide" evidence="10">
    <location>
        <begin position="1"/>
        <end position="31"/>
    </location>
</feature>
<feature type="transmembrane region" description="Helical" evidence="9">
    <location>
        <begin position="112"/>
        <end position="132"/>
    </location>
</feature>
<keyword evidence="7 9" id="KW-0472">Membrane</keyword>
<name>A0ABY7H563_9BACT</name>
<evidence type="ECO:0000256" key="8">
    <source>
        <dbReference type="SAM" id="MobiDB-lite"/>
    </source>
</evidence>
<keyword evidence="10" id="KW-0732">Signal</keyword>
<dbReference type="Proteomes" id="UP001164459">
    <property type="component" value="Chromosome"/>
</dbReference>
<evidence type="ECO:0000256" key="10">
    <source>
        <dbReference type="SAM" id="SignalP"/>
    </source>
</evidence>
<evidence type="ECO:0000256" key="4">
    <source>
        <dbReference type="ARBA" id="ARBA00022679"/>
    </source>
</evidence>
<feature type="transmembrane region" description="Helical" evidence="9">
    <location>
        <begin position="639"/>
        <end position="662"/>
    </location>
</feature>
<feature type="transmembrane region" description="Helical" evidence="9">
    <location>
        <begin position="176"/>
        <end position="194"/>
    </location>
</feature>
<evidence type="ECO:0000256" key="5">
    <source>
        <dbReference type="ARBA" id="ARBA00022692"/>
    </source>
</evidence>
<feature type="compositionally biased region" description="Low complexity" evidence="8">
    <location>
        <begin position="365"/>
        <end position="384"/>
    </location>
</feature>
<keyword evidence="12" id="KW-1185">Reference proteome</keyword>
<feature type="transmembrane region" description="Helical" evidence="9">
    <location>
        <begin position="462"/>
        <end position="485"/>
    </location>
</feature>
<keyword evidence="4" id="KW-0808">Transferase</keyword>
<evidence type="ECO:0000313" key="11">
    <source>
        <dbReference type="EMBL" id="WAS94410.1"/>
    </source>
</evidence>
<feature type="transmembrane region" description="Helical" evidence="9">
    <location>
        <begin position="729"/>
        <end position="748"/>
    </location>
</feature>
<evidence type="ECO:0000256" key="9">
    <source>
        <dbReference type="SAM" id="Phobius"/>
    </source>
</evidence>
<proteinExistence type="predicted"/>
<dbReference type="PANTHER" id="PTHR33908:SF3">
    <property type="entry name" value="UNDECAPRENYL PHOSPHATE-ALPHA-4-AMINO-4-DEOXY-L-ARABINOSE ARABINOSYL TRANSFERASE"/>
    <property type="match status" value="1"/>
</dbReference>
<keyword evidence="3" id="KW-0328">Glycosyltransferase</keyword>
<feature type="transmembrane region" description="Helical" evidence="9">
    <location>
        <begin position="538"/>
        <end position="557"/>
    </location>
</feature>
<feature type="compositionally biased region" description="Low complexity" evidence="8">
    <location>
        <begin position="337"/>
        <end position="350"/>
    </location>
</feature>
<evidence type="ECO:0000313" key="12">
    <source>
        <dbReference type="Proteomes" id="UP001164459"/>
    </source>
</evidence>
<feature type="region of interest" description="Disordered" evidence="8">
    <location>
        <begin position="671"/>
        <end position="697"/>
    </location>
</feature>
<accession>A0ABY7H563</accession>
<feature type="transmembrane region" description="Helical" evidence="9">
    <location>
        <begin position="760"/>
        <end position="786"/>
    </location>
</feature>
<evidence type="ECO:0000256" key="1">
    <source>
        <dbReference type="ARBA" id="ARBA00004651"/>
    </source>
</evidence>
<feature type="region of interest" description="Disordered" evidence="8">
    <location>
        <begin position="272"/>
        <end position="350"/>
    </location>
</feature>
<feature type="transmembrane region" description="Helical" evidence="9">
    <location>
        <begin position="505"/>
        <end position="526"/>
    </location>
</feature>
<evidence type="ECO:0000256" key="2">
    <source>
        <dbReference type="ARBA" id="ARBA00022475"/>
    </source>
</evidence>
<feature type="region of interest" description="Disordered" evidence="8">
    <location>
        <begin position="364"/>
        <end position="424"/>
    </location>
</feature>
<dbReference type="InterPro" id="IPR050297">
    <property type="entry name" value="LipidA_mod_glycosyltrf_83"/>
</dbReference>
<organism evidence="11 12">
    <name type="scientific">Nannocystis punicea</name>
    <dbReference type="NCBI Taxonomy" id="2995304"/>
    <lineage>
        <taxon>Bacteria</taxon>
        <taxon>Pseudomonadati</taxon>
        <taxon>Myxococcota</taxon>
        <taxon>Polyangia</taxon>
        <taxon>Nannocystales</taxon>
        <taxon>Nannocystaceae</taxon>
        <taxon>Nannocystis</taxon>
    </lineage>
</organism>
<comment type="subcellular location">
    <subcellularLocation>
        <location evidence="1">Cell membrane</location>
        <topology evidence="1">Multi-pass membrane protein</topology>
    </subcellularLocation>
</comment>
<evidence type="ECO:0000256" key="6">
    <source>
        <dbReference type="ARBA" id="ARBA00022989"/>
    </source>
</evidence>
<keyword evidence="2" id="KW-1003">Cell membrane</keyword>
<dbReference type="PANTHER" id="PTHR33908">
    <property type="entry name" value="MANNOSYLTRANSFERASE YKCB-RELATED"/>
    <property type="match status" value="1"/>
</dbReference>
<protein>
    <recommendedName>
        <fullName evidence="13">Dolichyl-phosphate-mannose-protein mannosyltransferase</fullName>
    </recommendedName>
</protein>
<feature type="transmembrane region" description="Helical" evidence="9">
    <location>
        <begin position="806"/>
        <end position="824"/>
    </location>
</feature>